<proteinExistence type="predicted"/>
<feature type="compositionally biased region" description="Basic and acidic residues" evidence="1">
    <location>
        <begin position="14"/>
        <end position="28"/>
    </location>
</feature>
<comment type="caution">
    <text evidence="2">The sequence shown here is derived from an EMBL/GenBank/DDBJ whole genome shotgun (WGS) entry which is preliminary data.</text>
</comment>
<organism evidence="2 3">
    <name type="scientific">Leptospirillum ferriphilum</name>
    <dbReference type="NCBI Taxonomy" id="178606"/>
    <lineage>
        <taxon>Bacteria</taxon>
        <taxon>Pseudomonadati</taxon>
        <taxon>Nitrospirota</taxon>
        <taxon>Nitrospiria</taxon>
        <taxon>Nitrospirales</taxon>
        <taxon>Nitrospiraceae</taxon>
        <taxon>Leptospirillum</taxon>
    </lineage>
</organism>
<dbReference type="EMBL" id="MPOJ01000022">
    <property type="protein sequence ID" value="OOH70663.1"/>
    <property type="molecule type" value="Genomic_DNA"/>
</dbReference>
<evidence type="ECO:0000256" key="1">
    <source>
        <dbReference type="SAM" id="MobiDB-lite"/>
    </source>
</evidence>
<accession>A0A1V3SSX4</accession>
<feature type="region of interest" description="Disordered" evidence="1">
    <location>
        <begin position="1"/>
        <end position="49"/>
    </location>
</feature>
<name>A0A1V3SSX4_9BACT</name>
<evidence type="ECO:0000313" key="2">
    <source>
        <dbReference type="EMBL" id="OOH70663.1"/>
    </source>
</evidence>
<sequence>MPIPFDKPQILCHRRQDSRQDPFARTDLKNAAGENRRLPGHGGDAERQSRVRKEVLSEAFVRPDPFFDRLEGFGTAPFFFQGKDDGSFFYRSFLFLVQTGLEYHKPVFR</sequence>
<gene>
    <name evidence="2" type="ORF">BOX24_10430</name>
</gene>
<dbReference type="AlphaFoldDB" id="A0A1V3SSX4"/>
<evidence type="ECO:0000313" key="3">
    <source>
        <dbReference type="Proteomes" id="UP000188586"/>
    </source>
</evidence>
<dbReference type="Proteomes" id="UP000188586">
    <property type="component" value="Unassembled WGS sequence"/>
</dbReference>
<reference evidence="2 3" key="1">
    <citation type="submission" date="2016-11" db="EMBL/GenBank/DDBJ databases">
        <title>Comparative genomics of co-occurring bacteria in distinct bioleaching systems unravels niche-specific adaptation.</title>
        <authorList>
            <person name="Zhang X."/>
            <person name="Liu X."/>
            <person name="Yin H."/>
        </authorList>
    </citation>
    <scope>NUCLEOTIDE SEQUENCE [LARGE SCALE GENOMIC DNA]</scope>
    <source>
        <strain evidence="2 3">DX</strain>
    </source>
</reference>
<protein>
    <submittedName>
        <fullName evidence="2">Uncharacterized protein</fullName>
    </submittedName>
</protein>